<reference evidence="2" key="1">
    <citation type="submission" date="2020-11" db="EMBL/GenBank/DDBJ databases">
        <authorList>
            <consortium name="DOE Joint Genome Institute"/>
            <person name="Ahrendt S."/>
            <person name="Riley R."/>
            <person name="Andreopoulos W."/>
            <person name="Labutti K."/>
            <person name="Pangilinan J."/>
            <person name="Ruiz-Duenas F.J."/>
            <person name="Barrasa J.M."/>
            <person name="Sanchez-Garcia M."/>
            <person name="Camarero S."/>
            <person name="Miyauchi S."/>
            <person name="Serrano A."/>
            <person name="Linde D."/>
            <person name="Babiker R."/>
            <person name="Drula E."/>
            <person name="Ayuso-Fernandez I."/>
            <person name="Pacheco R."/>
            <person name="Padilla G."/>
            <person name="Ferreira P."/>
            <person name="Barriuso J."/>
            <person name="Kellner H."/>
            <person name="Castanera R."/>
            <person name="Alfaro M."/>
            <person name="Ramirez L."/>
            <person name="Pisabarro A.G."/>
            <person name="Kuo A."/>
            <person name="Tritt A."/>
            <person name="Lipzen A."/>
            <person name="He G."/>
            <person name="Yan M."/>
            <person name="Ng V."/>
            <person name="Cullen D."/>
            <person name="Martin F."/>
            <person name="Rosso M.-N."/>
            <person name="Henrissat B."/>
            <person name="Hibbett D."/>
            <person name="Martinez A.T."/>
            <person name="Grigoriev I.V."/>
        </authorList>
    </citation>
    <scope>NUCLEOTIDE SEQUENCE</scope>
    <source>
        <strain evidence="2">AH 40177</strain>
    </source>
</reference>
<protein>
    <submittedName>
        <fullName evidence="2">Uncharacterized protein</fullName>
    </submittedName>
</protein>
<dbReference type="AlphaFoldDB" id="A0A9P5P915"/>
<dbReference type="Proteomes" id="UP000772434">
    <property type="component" value="Unassembled WGS sequence"/>
</dbReference>
<evidence type="ECO:0000313" key="2">
    <source>
        <dbReference type="EMBL" id="KAF9058777.1"/>
    </source>
</evidence>
<evidence type="ECO:0000313" key="3">
    <source>
        <dbReference type="Proteomes" id="UP000772434"/>
    </source>
</evidence>
<dbReference type="OrthoDB" id="3226582at2759"/>
<gene>
    <name evidence="2" type="ORF">BDP27DRAFT_1342965</name>
</gene>
<keyword evidence="1" id="KW-0812">Transmembrane</keyword>
<organism evidence="2 3">
    <name type="scientific">Rhodocollybia butyracea</name>
    <dbReference type="NCBI Taxonomy" id="206335"/>
    <lineage>
        <taxon>Eukaryota</taxon>
        <taxon>Fungi</taxon>
        <taxon>Dikarya</taxon>
        <taxon>Basidiomycota</taxon>
        <taxon>Agaricomycotina</taxon>
        <taxon>Agaricomycetes</taxon>
        <taxon>Agaricomycetidae</taxon>
        <taxon>Agaricales</taxon>
        <taxon>Marasmiineae</taxon>
        <taxon>Omphalotaceae</taxon>
        <taxon>Rhodocollybia</taxon>
    </lineage>
</organism>
<accession>A0A9P5P915</accession>
<comment type="caution">
    <text evidence="2">The sequence shown here is derived from an EMBL/GenBank/DDBJ whole genome shotgun (WGS) entry which is preliminary data.</text>
</comment>
<feature type="transmembrane region" description="Helical" evidence="1">
    <location>
        <begin position="251"/>
        <end position="273"/>
    </location>
</feature>
<dbReference type="EMBL" id="JADNRY010000352">
    <property type="protein sequence ID" value="KAF9058777.1"/>
    <property type="molecule type" value="Genomic_DNA"/>
</dbReference>
<proteinExistence type="predicted"/>
<keyword evidence="1" id="KW-0472">Membrane</keyword>
<keyword evidence="1" id="KW-1133">Transmembrane helix</keyword>
<feature type="transmembrane region" description="Helical" evidence="1">
    <location>
        <begin position="171"/>
        <end position="195"/>
    </location>
</feature>
<sequence>MSSQVCFPESEYTFLQRTLNESLVVPIAIELFLYGIFLTLFSSSLYIFRAKLMPGKLYVIATAIFFITATVSVALDLAWRSGDSDRATITGLSPTAFGFKADEKVVSIQAGPYYIFILAGMFSDAILIHRCYHLWNSRKSVVAVPFFGLIAIFIAWIVFEALLDIGQFFDQVYIAATLLENLVLTGLMVGRVWWLHRRTNRISIDNKTNTTASQRFAGTLLQSGALNSVFLIFSIITIFGTGSFQILTPCALTQIVGISATLLAVSIAFGLGFDPQFGMLDEENQSQAGLVLRNLESRRQDSVPPNKDTV</sequence>
<feature type="transmembrane region" description="Helical" evidence="1">
    <location>
        <begin position="57"/>
        <end position="79"/>
    </location>
</feature>
<feature type="transmembrane region" description="Helical" evidence="1">
    <location>
        <begin position="23"/>
        <end position="48"/>
    </location>
</feature>
<feature type="transmembrane region" description="Helical" evidence="1">
    <location>
        <begin position="140"/>
        <end position="159"/>
    </location>
</feature>
<evidence type="ECO:0000256" key="1">
    <source>
        <dbReference type="SAM" id="Phobius"/>
    </source>
</evidence>
<name>A0A9P5P915_9AGAR</name>
<feature type="transmembrane region" description="Helical" evidence="1">
    <location>
        <begin position="111"/>
        <end position="128"/>
    </location>
</feature>
<keyword evidence="3" id="KW-1185">Reference proteome</keyword>
<feature type="transmembrane region" description="Helical" evidence="1">
    <location>
        <begin position="216"/>
        <end position="239"/>
    </location>
</feature>